<keyword evidence="3" id="KW-1185">Reference proteome</keyword>
<dbReference type="InterPro" id="IPR013653">
    <property type="entry name" value="GCN5-like_dom"/>
</dbReference>
<dbReference type="PROSITE" id="PS51186">
    <property type="entry name" value="GNAT"/>
    <property type="match status" value="1"/>
</dbReference>
<sequence>MDTRHANLLARLEHFYDAVPRDAARVEDHGGCVLFVREGAGWPFYARPRLGADRSPTLADLTAVRARQRQLGLPEALEWVHEVHPELLAVARSAGLAVLEAPLMVLDPTTLARPAALAGTGAQGEPGAQVGPAALAGTNAQIGSAGSGGATVRLLAPSGPTVADDVAARRAVAAVGFSVSGTGRGEAGPAQRDAARTGLDVAVLDEERTRLADGSRYAALAETPTEGALASGMAMRVGDIAEIAGVATLPSARRRGLATAITATLAHALLADGVEVIFLSAGSEEIARIYLRVGFRRIGTACIAEPPTITP</sequence>
<dbReference type="SUPFAM" id="SSF55729">
    <property type="entry name" value="Acyl-CoA N-acyltransferases (Nat)"/>
    <property type="match status" value="1"/>
</dbReference>
<evidence type="ECO:0000259" key="1">
    <source>
        <dbReference type="PROSITE" id="PS51186"/>
    </source>
</evidence>
<proteinExistence type="predicted"/>
<dbReference type="OrthoDB" id="5503463at2"/>
<evidence type="ECO:0000313" key="3">
    <source>
        <dbReference type="Proteomes" id="UP000283832"/>
    </source>
</evidence>
<dbReference type="GO" id="GO:0016747">
    <property type="term" value="F:acyltransferase activity, transferring groups other than amino-acyl groups"/>
    <property type="evidence" value="ECO:0007669"/>
    <property type="project" value="InterPro"/>
</dbReference>
<evidence type="ECO:0000313" key="2">
    <source>
        <dbReference type="EMBL" id="RIV38339.1"/>
    </source>
</evidence>
<dbReference type="InterPro" id="IPR000182">
    <property type="entry name" value="GNAT_dom"/>
</dbReference>
<accession>A0A418MV06</accession>
<dbReference type="Proteomes" id="UP000283832">
    <property type="component" value="Unassembled WGS sequence"/>
</dbReference>
<organism evidence="2 3">
    <name type="scientific">Micromonospora radicis</name>
    <dbReference type="NCBI Taxonomy" id="1894971"/>
    <lineage>
        <taxon>Bacteria</taxon>
        <taxon>Bacillati</taxon>
        <taxon>Actinomycetota</taxon>
        <taxon>Actinomycetes</taxon>
        <taxon>Micromonosporales</taxon>
        <taxon>Micromonosporaceae</taxon>
        <taxon>Micromonospora</taxon>
    </lineage>
</organism>
<comment type="caution">
    <text evidence="2">The sequence shown here is derived from an EMBL/GenBank/DDBJ whole genome shotgun (WGS) entry which is preliminary data.</text>
</comment>
<reference evidence="2 3" key="1">
    <citation type="submission" date="2018-08" db="EMBL/GenBank/DDBJ databases">
        <title>Jishengella sp. nov., isolated from a root of Azadirachta indica A. Juss. var. siamensis Valenton.</title>
        <authorList>
            <person name="Kuncharoen N."/>
            <person name="Tanasupawat S."/>
            <person name="Kudo T."/>
            <person name="Ohkuma M."/>
        </authorList>
    </citation>
    <scope>NUCLEOTIDE SEQUENCE [LARGE SCALE GENOMIC DNA]</scope>
    <source>
        <strain evidence="2 3">AZ1-13</strain>
    </source>
</reference>
<keyword evidence="2" id="KW-0808">Transferase</keyword>
<dbReference type="Gene3D" id="3.40.630.30">
    <property type="match status" value="1"/>
</dbReference>
<protein>
    <submittedName>
        <fullName evidence="2">GNAT family N-acetyltransferase</fullName>
    </submittedName>
</protein>
<dbReference type="InterPro" id="IPR016181">
    <property type="entry name" value="Acyl_CoA_acyltransferase"/>
</dbReference>
<feature type="domain" description="N-acetyltransferase" evidence="1">
    <location>
        <begin position="175"/>
        <end position="311"/>
    </location>
</feature>
<name>A0A418MV06_9ACTN</name>
<dbReference type="Pfam" id="PF08445">
    <property type="entry name" value="FR47"/>
    <property type="match status" value="1"/>
</dbReference>
<gene>
    <name evidence="2" type="ORF">D2L64_12345</name>
</gene>
<dbReference type="RefSeq" id="WP_119575532.1">
    <property type="nucleotide sequence ID" value="NZ_QXEC01000010.1"/>
</dbReference>
<dbReference type="CDD" id="cd04301">
    <property type="entry name" value="NAT_SF"/>
    <property type="match status" value="1"/>
</dbReference>
<dbReference type="EMBL" id="QXEC01000010">
    <property type="protein sequence ID" value="RIV38339.1"/>
    <property type="molecule type" value="Genomic_DNA"/>
</dbReference>
<dbReference type="AlphaFoldDB" id="A0A418MV06"/>